<dbReference type="InterPro" id="IPR000160">
    <property type="entry name" value="GGDEF_dom"/>
</dbReference>
<dbReference type="InterPro" id="IPR029787">
    <property type="entry name" value="Nucleotide_cyclase"/>
</dbReference>
<gene>
    <name evidence="3" type="ORF">FGL95_01965</name>
</gene>
<evidence type="ECO:0000313" key="3">
    <source>
        <dbReference type="EMBL" id="NMN93805.1"/>
    </source>
</evidence>
<keyword evidence="4" id="KW-1185">Reference proteome</keyword>
<dbReference type="SUPFAM" id="SSF55073">
    <property type="entry name" value="Nucleotide cyclase"/>
    <property type="match status" value="1"/>
</dbReference>
<dbReference type="InterPro" id="IPR050469">
    <property type="entry name" value="Diguanylate_Cyclase"/>
</dbReference>
<dbReference type="GO" id="GO:0052621">
    <property type="term" value="F:diguanylate cyclase activity"/>
    <property type="evidence" value="ECO:0007669"/>
    <property type="project" value="TreeGrafter"/>
</dbReference>
<accession>A0A848K3T5</accession>
<dbReference type="EMBL" id="VCQU01000001">
    <property type="protein sequence ID" value="NMN93805.1"/>
    <property type="molecule type" value="Genomic_DNA"/>
</dbReference>
<feature type="transmembrane region" description="Helical" evidence="1">
    <location>
        <begin position="140"/>
        <end position="159"/>
    </location>
</feature>
<comment type="caution">
    <text evidence="3">The sequence shown here is derived from an EMBL/GenBank/DDBJ whole genome shotgun (WGS) entry which is preliminary data.</text>
</comment>
<dbReference type="NCBIfam" id="TIGR00254">
    <property type="entry name" value="GGDEF"/>
    <property type="match status" value="1"/>
</dbReference>
<dbReference type="AlphaFoldDB" id="A0A848K3T5"/>
<reference evidence="3 4" key="2">
    <citation type="submission" date="2020-06" db="EMBL/GenBank/DDBJ databases">
        <title>Antribacter stalactiti gen. nov., sp. nov., a new member of the family Nacardiaceae isolated from a cave.</title>
        <authorList>
            <person name="Kim I.S."/>
        </authorList>
    </citation>
    <scope>NUCLEOTIDE SEQUENCE [LARGE SCALE GENOMIC DNA]</scope>
    <source>
        <strain evidence="3 4">YC2-7</strain>
    </source>
</reference>
<name>A0A848K3T5_9NOCA</name>
<feature type="domain" description="GGDEF" evidence="2">
    <location>
        <begin position="232"/>
        <end position="368"/>
    </location>
</feature>
<feature type="transmembrane region" description="Helical" evidence="1">
    <location>
        <begin position="66"/>
        <end position="85"/>
    </location>
</feature>
<keyword evidence="1" id="KW-0812">Transmembrane</keyword>
<dbReference type="Gene3D" id="3.30.70.270">
    <property type="match status" value="1"/>
</dbReference>
<dbReference type="InterPro" id="IPR043128">
    <property type="entry name" value="Rev_trsase/Diguanyl_cyclase"/>
</dbReference>
<dbReference type="PANTHER" id="PTHR45138:SF9">
    <property type="entry name" value="DIGUANYLATE CYCLASE DGCM-RELATED"/>
    <property type="match status" value="1"/>
</dbReference>
<dbReference type="SMART" id="SM00267">
    <property type="entry name" value="GGDEF"/>
    <property type="match status" value="1"/>
</dbReference>
<protein>
    <submittedName>
        <fullName evidence="3">Diguanylate cyclase</fullName>
    </submittedName>
</protein>
<feature type="transmembrane region" description="Helical" evidence="1">
    <location>
        <begin position="36"/>
        <end position="54"/>
    </location>
</feature>
<sequence>MTGAFALLQAWWNAPSEYRWILDYLESRGILRPVKILIGAGVAAMGVIPAAILDSPAGPMSAASRTVNLLVSAVAIGWLLFWWFGPWPSPVVSTSFVVCADIGVTVVCLQTSNHLVGMFGLMTLVLVGAYATFFHGARALAVHLSCALISILLLGVLLASGREGDLPLAVVTGLVAYFVVVFIPPFLHIGFWVLRADAVDSLNDPLTGLLNRRGLQRSARNIVTADSAADDAQLVMIAIDLDRFKDVNDTLGHVVGDEVLIRTGHRIKSVVRGSAVVARLGGEEFVVVDIVPLSAVRDLAERIRVAIAAPANRAHVTASLGVAAAPAAEWLRTALPQTRELDALLARADRAMYRAKHNGRNAVVVDDALVLDPD</sequence>
<keyword evidence="1" id="KW-0472">Membrane</keyword>
<evidence type="ECO:0000313" key="4">
    <source>
        <dbReference type="Proteomes" id="UP000535543"/>
    </source>
</evidence>
<feature type="transmembrane region" description="Helical" evidence="1">
    <location>
        <begin position="166"/>
        <end position="194"/>
    </location>
</feature>
<dbReference type="RefSeq" id="WP_169584497.1">
    <property type="nucleotide sequence ID" value="NZ_VCQU01000001.1"/>
</dbReference>
<dbReference type="PROSITE" id="PS50887">
    <property type="entry name" value="GGDEF"/>
    <property type="match status" value="1"/>
</dbReference>
<feature type="transmembrane region" description="Helical" evidence="1">
    <location>
        <begin position="116"/>
        <end position="134"/>
    </location>
</feature>
<dbReference type="Pfam" id="PF00990">
    <property type="entry name" value="GGDEF"/>
    <property type="match status" value="1"/>
</dbReference>
<dbReference type="Proteomes" id="UP000535543">
    <property type="component" value="Unassembled WGS sequence"/>
</dbReference>
<evidence type="ECO:0000256" key="1">
    <source>
        <dbReference type="SAM" id="Phobius"/>
    </source>
</evidence>
<proteinExistence type="predicted"/>
<evidence type="ECO:0000259" key="2">
    <source>
        <dbReference type="PROSITE" id="PS50887"/>
    </source>
</evidence>
<reference evidence="3 4" key="1">
    <citation type="submission" date="2019-05" db="EMBL/GenBank/DDBJ databases">
        <authorList>
            <person name="Lee S.D."/>
        </authorList>
    </citation>
    <scope>NUCLEOTIDE SEQUENCE [LARGE SCALE GENOMIC DNA]</scope>
    <source>
        <strain evidence="3 4">YC2-7</strain>
    </source>
</reference>
<organism evidence="3 4">
    <name type="scientific">Antrihabitans stalactiti</name>
    <dbReference type="NCBI Taxonomy" id="2584121"/>
    <lineage>
        <taxon>Bacteria</taxon>
        <taxon>Bacillati</taxon>
        <taxon>Actinomycetota</taxon>
        <taxon>Actinomycetes</taxon>
        <taxon>Mycobacteriales</taxon>
        <taxon>Nocardiaceae</taxon>
        <taxon>Antrihabitans</taxon>
    </lineage>
</organism>
<keyword evidence="1" id="KW-1133">Transmembrane helix</keyword>
<dbReference type="PANTHER" id="PTHR45138">
    <property type="entry name" value="REGULATORY COMPONENTS OF SENSORY TRANSDUCTION SYSTEM"/>
    <property type="match status" value="1"/>
</dbReference>
<dbReference type="CDD" id="cd01949">
    <property type="entry name" value="GGDEF"/>
    <property type="match status" value="1"/>
</dbReference>